<dbReference type="InterPro" id="IPR036890">
    <property type="entry name" value="HATPase_C_sf"/>
</dbReference>
<dbReference type="PRINTS" id="PR00344">
    <property type="entry name" value="BCTRLSENSOR"/>
</dbReference>
<evidence type="ECO:0000259" key="7">
    <source>
        <dbReference type="PROSITE" id="PS50109"/>
    </source>
</evidence>
<dbReference type="PROSITE" id="PS50109">
    <property type="entry name" value="HIS_KIN"/>
    <property type="match status" value="1"/>
</dbReference>
<dbReference type="Gene3D" id="3.30.565.10">
    <property type="entry name" value="Histidine kinase-like ATPase, C-terminal domain"/>
    <property type="match status" value="1"/>
</dbReference>
<dbReference type="InterPro" id="IPR004358">
    <property type="entry name" value="Sig_transdc_His_kin-like_C"/>
</dbReference>
<dbReference type="InterPro" id="IPR036097">
    <property type="entry name" value="HisK_dim/P_sf"/>
</dbReference>
<evidence type="ECO:0000313" key="9">
    <source>
        <dbReference type="Proteomes" id="UP000702425"/>
    </source>
</evidence>
<evidence type="ECO:0000256" key="2">
    <source>
        <dbReference type="ARBA" id="ARBA00012438"/>
    </source>
</evidence>
<proteinExistence type="predicted"/>
<dbReference type="Proteomes" id="UP000702425">
    <property type="component" value="Unassembled WGS sequence"/>
</dbReference>
<comment type="caution">
    <text evidence="8">The sequence shown here is derived from an EMBL/GenBank/DDBJ whole genome shotgun (WGS) entry which is preliminary data.</text>
</comment>
<dbReference type="PANTHER" id="PTHR43711:SF26">
    <property type="entry name" value="SENSOR HISTIDINE KINASE RCSC"/>
    <property type="match status" value="1"/>
</dbReference>
<keyword evidence="6" id="KW-0902">Two-component regulatory system</keyword>
<dbReference type="InterPro" id="IPR050736">
    <property type="entry name" value="Sensor_HK_Regulatory"/>
</dbReference>
<evidence type="ECO:0000256" key="3">
    <source>
        <dbReference type="ARBA" id="ARBA00022553"/>
    </source>
</evidence>
<evidence type="ECO:0000256" key="1">
    <source>
        <dbReference type="ARBA" id="ARBA00000085"/>
    </source>
</evidence>
<dbReference type="Gene3D" id="1.10.287.130">
    <property type="match status" value="1"/>
</dbReference>
<dbReference type="InterPro" id="IPR011006">
    <property type="entry name" value="CheY-like_superfamily"/>
</dbReference>
<evidence type="ECO:0000256" key="6">
    <source>
        <dbReference type="ARBA" id="ARBA00023012"/>
    </source>
</evidence>
<protein>
    <recommendedName>
        <fullName evidence="2">histidine kinase</fullName>
        <ecNumber evidence="2">2.7.13.3</ecNumber>
    </recommendedName>
</protein>
<accession>A0ABX2CQ91</accession>
<dbReference type="SMART" id="SM00387">
    <property type="entry name" value="HATPase_c"/>
    <property type="match status" value="1"/>
</dbReference>
<name>A0ABX2CQ91_9CYAN</name>
<keyword evidence="4 8" id="KW-0808">Transferase</keyword>
<sequence length="386" mass="43205">MSQILLLVEQKENRRLLLEWLAVYYEVLLPKSTENSEDFLPFNQSFDLAIIDGLALKHHWQWVAAQKQAEHPVCLPFLLITSRSDVGMATQFIWQSIDDLIIAPIEKIELQARVEILLRSRQLSLTLKLSHDQLDRTLQTAQELNEMKTSLLYMIAHDVRNPLNFIIGTTQLLSKYKLTLTEEKTQELLDKTQAAAKGIDQLLDDVLLLGRVESGQAGFCLVPLDLAKFCNELVVEFQSSLKLKPQTDPVTLIFVNHSQSAIACLEVSLLRRILGNLLSNAIKYSPPNTEVIFEFKLTETEAIFSIQDAGIGIPVADQERLFDSFYRAKNVGRIPGTGLGLSIVKKCVDLHGGEITLSSEEGVGSKFTVTLPIAKIEQDQLSPATP</sequence>
<organism evidence="8 9">
    <name type="scientific">Microcoleus asticus IPMA8</name>
    <dbReference type="NCBI Taxonomy" id="2563858"/>
    <lineage>
        <taxon>Bacteria</taxon>
        <taxon>Bacillati</taxon>
        <taxon>Cyanobacteriota</taxon>
        <taxon>Cyanophyceae</taxon>
        <taxon>Oscillatoriophycideae</taxon>
        <taxon>Oscillatoriales</taxon>
        <taxon>Microcoleaceae</taxon>
        <taxon>Microcoleus</taxon>
        <taxon>Microcoleus asticus</taxon>
    </lineage>
</organism>
<dbReference type="InterPro" id="IPR003661">
    <property type="entry name" value="HisK_dim/P_dom"/>
</dbReference>
<dbReference type="Pfam" id="PF02518">
    <property type="entry name" value="HATPase_c"/>
    <property type="match status" value="1"/>
</dbReference>
<keyword evidence="5 8" id="KW-0418">Kinase</keyword>
<dbReference type="EC" id="2.7.13.3" evidence="2"/>
<dbReference type="SMART" id="SM00388">
    <property type="entry name" value="HisKA"/>
    <property type="match status" value="1"/>
</dbReference>
<feature type="domain" description="Histidine kinase" evidence="7">
    <location>
        <begin position="154"/>
        <end position="375"/>
    </location>
</feature>
<dbReference type="Pfam" id="PF00512">
    <property type="entry name" value="HisKA"/>
    <property type="match status" value="1"/>
</dbReference>
<evidence type="ECO:0000313" key="8">
    <source>
        <dbReference type="EMBL" id="NQE32579.1"/>
    </source>
</evidence>
<dbReference type="InterPro" id="IPR005467">
    <property type="entry name" value="His_kinase_dom"/>
</dbReference>
<comment type="catalytic activity">
    <reaction evidence="1">
        <text>ATP + protein L-histidine = ADP + protein N-phospho-L-histidine.</text>
        <dbReference type="EC" id="2.7.13.3"/>
    </reaction>
</comment>
<dbReference type="PANTHER" id="PTHR43711">
    <property type="entry name" value="TWO-COMPONENT HISTIDINE KINASE"/>
    <property type="match status" value="1"/>
</dbReference>
<dbReference type="SUPFAM" id="SSF47384">
    <property type="entry name" value="Homodimeric domain of signal transducing histidine kinase"/>
    <property type="match status" value="1"/>
</dbReference>
<dbReference type="RefSeq" id="WP_172184806.1">
    <property type="nucleotide sequence ID" value="NZ_CAWPPK010000223.1"/>
</dbReference>
<dbReference type="GO" id="GO:0004673">
    <property type="term" value="F:protein histidine kinase activity"/>
    <property type="evidence" value="ECO:0007669"/>
    <property type="project" value="UniProtKB-EC"/>
</dbReference>
<gene>
    <name evidence="8" type="primary">walK_1</name>
    <name evidence="8" type="ORF">E5S67_00295</name>
</gene>
<dbReference type="CDD" id="cd00082">
    <property type="entry name" value="HisKA"/>
    <property type="match status" value="1"/>
</dbReference>
<evidence type="ECO:0000256" key="4">
    <source>
        <dbReference type="ARBA" id="ARBA00022679"/>
    </source>
</evidence>
<keyword evidence="9" id="KW-1185">Reference proteome</keyword>
<dbReference type="SUPFAM" id="SSF55874">
    <property type="entry name" value="ATPase domain of HSP90 chaperone/DNA topoisomerase II/histidine kinase"/>
    <property type="match status" value="1"/>
</dbReference>
<dbReference type="CDD" id="cd00075">
    <property type="entry name" value="HATPase"/>
    <property type="match status" value="1"/>
</dbReference>
<keyword evidence="3" id="KW-0597">Phosphoprotein</keyword>
<dbReference type="InterPro" id="IPR003594">
    <property type="entry name" value="HATPase_dom"/>
</dbReference>
<evidence type="ECO:0000256" key="5">
    <source>
        <dbReference type="ARBA" id="ARBA00022777"/>
    </source>
</evidence>
<dbReference type="EMBL" id="SRRZ01000003">
    <property type="protein sequence ID" value="NQE32579.1"/>
    <property type="molecule type" value="Genomic_DNA"/>
</dbReference>
<dbReference type="SUPFAM" id="SSF52172">
    <property type="entry name" value="CheY-like"/>
    <property type="match status" value="1"/>
</dbReference>
<reference evidence="8 9" key="1">
    <citation type="journal article" date="2020" name="Sci. Rep.">
        <title>A novel cyanobacterial geosmin producer, revising GeoA distribution and dispersion patterns in Bacteria.</title>
        <authorList>
            <person name="Churro C."/>
            <person name="Semedo-Aguiar A.P."/>
            <person name="Silva A.D."/>
            <person name="Pereira-Leal J.B."/>
            <person name="Leite R.B."/>
        </authorList>
    </citation>
    <scope>NUCLEOTIDE SEQUENCE [LARGE SCALE GENOMIC DNA]</scope>
    <source>
        <strain evidence="8 9">IPMA8</strain>
    </source>
</reference>